<accession>D1GF63</accession>
<dbReference type="GO" id="GO:0016818">
    <property type="term" value="F:hydrolase activity, acting on acid anhydrides, in phosphorus-containing anhydrides"/>
    <property type="evidence" value="ECO:0007669"/>
    <property type="project" value="InterPro"/>
</dbReference>
<dbReference type="GO" id="GO:0005524">
    <property type="term" value="F:ATP binding"/>
    <property type="evidence" value="ECO:0007669"/>
    <property type="project" value="UniProtKB-KW"/>
</dbReference>
<dbReference type="Gene3D" id="3.40.50.300">
    <property type="entry name" value="P-loop containing nucleotide triphosphate hydrolases"/>
    <property type="match status" value="2"/>
</dbReference>
<dbReference type="GeneID" id="8676849"/>
<keyword evidence="12" id="KW-1185">Reference proteome</keyword>
<dbReference type="GO" id="GO:0051536">
    <property type="term" value="F:iron-sulfur cluster binding"/>
    <property type="evidence" value="ECO:0007669"/>
    <property type="project" value="UniProtKB-KW"/>
</dbReference>
<keyword evidence="9" id="KW-0413">Isomerase</keyword>
<evidence type="ECO:0000256" key="6">
    <source>
        <dbReference type="ARBA" id="ARBA00023004"/>
    </source>
</evidence>
<dbReference type="RefSeq" id="YP_003331495.1">
    <property type="nucleotide sequence ID" value="NC_013588.1"/>
</dbReference>
<dbReference type="GO" id="GO:0003677">
    <property type="term" value="F:DNA binding"/>
    <property type="evidence" value="ECO:0007669"/>
    <property type="project" value="UniProtKB-KW"/>
</dbReference>
<dbReference type="SUPFAM" id="SSF52540">
    <property type="entry name" value="P-loop containing nucleoside triphosphate hydrolases"/>
    <property type="match status" value="1"/>
</dbReference>
<dbReference type="InterPro" id="IPR014013">
    <property type="entry name" value="Helic_SF1/SF2_ATP-bd_DinG/Rad3"/>
</dbReference>
<evidence type="ECO:0000313" key="12">
    <source>
        <dbReference type="Proteomes" id="UP000000512"/>
    </source>
</evidence>
<keyword evidence="1" id="KW-0479">Metal-binding</keyword>
<evidence type="ECO:0000256" key="5">
    <source>
        <dbReference type="ARBA" id="ARBA00022840"/>
    </source>
</evidence>
<evidence type="ECO:0000256" key="3">
    <source>
        <dbReference type="ARBA" id="ARBA00022801"/>
    </source>
</evidence>
<evidence type="ECO:0000256" key="7">
    <source>
        <dbReference type="ARBA" id="ARBA00023014"/>
    </source>
</evidence>
<keyword evidence="4 11" id="KW-0347">Helicase</keyword>
<evidence type="ECO:0000256" key="8">
    <source>
        <dbReference type="ARBA" id="ARBA00023125"/>
    </source>
</evidence>
<proteinExistence type="predicted"/>
<evidence type="ECO:0000313" key="11">
    <source>
        <dbReference type="EMBL" id="ACZ35765.1"/>
    </source>
</evidence>
<keyword evidence="6" id="KW-0408">Iron</keyword>
<evidence type="ECO:0000259" key="10">
    <source>
        <dbReference type="PROSITE" id="PS51193"/>
    </source>
</evidence>
<dbReference type="EMBL" id="FJ870916">
    <property type="protein sequence ID" value="ACZ35765.1"/>
    <property type="molecule type" value="Genomic_DNA"/>
</dbReference>
<dbReference type="OrthoDB" id="10830at10239"/>
<dbReference type="Pfam" id="PF13307">
    <property type="entry name" value="Helicase_C_2"/>
    <property type="match status" value="1"/>
</dbReference>
<dbReference type="Proteomes" id="UP000000512">
    <property type="component" value="Segment"/>
</dbReference>
<dbReference type="InterPro" id="IPR006935">
    <property type="entry name" value="Helicase/UvrB_N"/>
</dbReference>
<evidence type="ECO:0000256" key="9">
    <source>
        <dbReference type="ARBA" id="ARBA00023235"/>
    </source>
</evidence>
<sequence>MILRDYQEAIVKKAVEALSNGRGVVINAPTGTGKTIMALETLRRLDKIGWVYVRTISQYSSWERDAKKLGLSFTGLMRKGEFCKVLKKPYVLYCTMCDQEVDEKEDVDHIRKHKKFIERKYISPTCYDNNAIPKWAGFCHYRPEYIARKFDEGEDAIEFVSEVTKKMKSLLDEGGIKYTANWFRDNEFKFKNKSFDVCVYKLIEGSAWIRIYSYIYFFLGLRRPKEDSSDDIVVFDEAHNLDDFNINSVTLTLKEVLGFFSKIHIEEISQEKLKQEVEEAFKEFVKDPDQGFGYLNFIVDEELAEKFSTVIKAWKERDKWYIERDETYIKVMPADPAIWLSKLNDYRFILLSGTMPSSDYLKTVWGISNFVYINAMSLYSSTSLRNHFAGAQIYVDDSIYYIKENRPSYREKIAELIRKYSVKDGLNLVVLPSYNELEAFKPLFFGNAFFEDIRPDVLDRVKRLPNGYIVLAVAGGKLSEGIEVLDADGKSRIKTIFIIGLPLPEYKDPFLDKMISTVAKRVGRDPKSFKWVVLYEKAIVKVKQALGRAIRGPQDSAVIYLIDKRFTYKNVIQKMGLEVAKNA</sequence>
<keyword evidence="7" id="KW-0411">Iron-sulfur</keyword>
<dbReference type="KEGG" id="vg:8676849"/>
<dbReference type="InterPro" id="IPR006555">
    <property type="entry name" value="ATP-dep_Helicase_C"/>
</dbReference>
<evidence type="ECO:0000256" key="2">
    <source>
        <dbReference type="ARBA" id="ARBA00022741"/>
    </source>
</evidence>
<keyword evidence="3" id="KW-0378">Hydrolase</keyword>
<dbReference type="SMART" id="SM00491">
    <property type="entry name" value="HELICc2"/>
    <property type="match status" value="1"/>
</dbReference>
<dbReference type="GO" id="GO:0003678">
    <property type="term" value="F:DNA helicase activity"/>
    <property type="evidence" value="ECO:0007669"/>
    <property type="project" value="InterPro"/>
</dbReference>
<dbReference type="InterPro" id="IPR045028">
    <property type="entry name" value="DinG/Rad3-like"/>
</dbReference>
<dbReference type="InterPro" id="IPR010614">
    <property type="entry name" value="RAD3-like_helicase_DEAD"/>
</dbReference>
<feature type="domain" description="Helicase ATP-binding" evidence="10">
    <location>
        <begin position="1"/>
        <end position="285"/>
    </location>
</feature>
<dbReference type="PANTHER" id="PTHR11472:SF34">
    <property type="entry name" value="REGULATOR OF TELOMERE ELONGATION HELICASE 1"/>
    <property type="match status" value="1"/>
</dbReference>
<dbReference type="PROSITE" id="PS51193">
    <property type="entry name" value="HELICASE_ATP_BIND_2"/>
    <property type="match status" value="1"/>
</dbReference>
<keyword evidence="8" id="KW-0238">DNA-binding</keyword>
<dbReference type="Pfam" id="PF06733">
    <property type="entry name" value="DEAD_2"/>
    <property type="match status" value="1"/>
</dbReference>
<dbReference type="GO" id="GO:0046872">
    <property type="term" value="F:metal ion binding"/>
    <property type="evidence" value="ECO:0007669"/>
    <property type="project" value="UniProtKB-KW"/>
</dbReference>
<evidence type="ECO:0000256" key="1">
    <source>
        <dbReference type="ARBA" id="ARBA00022723"/>
    </source>
</evidence>
<organism evidence="11 12">
    <name type="scientific">Sulfolobus spindle-shaped virus 7</name>
    <dbReference type="NCBI Taxonomy" id="693628"/>
    <lineage>
        <taxon>Viruses</taxon>
        <taxon>Viruses incertae sedis</taxon>
        <taxon>Fuselloviridae</taxon>
        <taxon>Alphafusellovirus</taxon>
        <taxon>Alphafusellovirus hengillense</taxon>
    </lineage>
</organism>
<reference evidence="11 12" key="1">
    <citation type="journal article" date="2009" name="Environ. Microbiol.">
        <title>Four newly isolated fuselloviruses from extreme geothermal environments reveal unusual morphologies and a possible interviral recombination mechanism.</title>
        <authorList>
            <person name="Redder P."/>
            <person name="Peng X."/>
            <person name="Brugger K."/>
            <person name="Shah S.A."/>
            <person name="Roesch F."/>
            <person name="Greve B."/>
            <person name="She Q."/>
            <person name="Schleper C."/>
            <person name="Forterre P."/>
            <person name="Garrett R.A."/>
            <person name="Prangishvili D."/>
        </authorList>
    </citation>
    <scope>NUCLEOTIDE SEQUENCE [LARGE SCALE GENOMIC DNA]</scope>
</reference>
<evidence type="ECO:0000256" key="4">
    <source>
        <dbReference type="ARBA" id="ARBA00022806"/>
    </source>
</evidence>
<keyword evidence="5" id="KW-0067">ATP-binding</keyword>
<protein>
    <submittedName>
        <fullName evidence="11">Rad3-like helicase</fullName>
    </submittedName>
</protein>
<dbReference type="InterPro" id="IPR027417">
    <property type="entry name" value="P-loop_NTPase"/>
</dbReference>
<dbReference type="PANTHER" id="PTHR11472">
    <property type="entry name" value="DNA REPAIR DEAD HELICASE RAD3/XP-D SUBFAMILY MEMBER"/>
    <property type="match status" value="1"/>
</dbReference>
<name>D1GF63_9VIRU</name>
<dbReference type="GO" id="GO:0006139">
    <property type="term" value="P:nucleobase-containing compound metabolic process"/>
    <property type="evidence" value="ECO:0007669"/>
    <property type="project" value="InterPro"/>
</dbReference>
<keyword evidence="2" id="KW-0547">Nucleotide-binding</keyword>
<dbReference type="Pfam" id="PF04851">
    <property type="entry name" value="ResIII"/>
    <property type="match status" value="1"/>
</dbReference>